<keyword evidence="4" id="KW-1185">Reference proteome</keyword>
<sequence length="182" mass="19177">MGPQLALRMLVLIVLISHVEPYSISQYVKKGITYRPKGQTDPPSIAPPAAGSRYGAAGSLPPAGIASPNSDKPPNVDDIKYASSPSENIEALATPYFQSKLPEDLKSVYGPVTPEKQVETAATTCDNFNADETFTAQYLREVTPTAPVQTPSAVNSGASATSSMVDSLVALAILIQVKAMIL</sequence>
<feature type="signal peptide" evidence="2">
    <location>
        <begin position="1"/>
        <end position="21"/>
    </location>
</feature>
<name>A0A9Q9AMQ0_9PEZI</name>
<accession>A0A9Q9AMQ0</accession>
<keyword evidence="2" id="KW-0732">Signal</keyword>
<feature type="chain" id="PRO_5040196495" evidence="2">
    <location>
        <begin position="22"/>
        <end position="182"/>
    </location>
</feature>
<proteinExistence type="predicted"/>
<evidence type="ECO:0000313" key="3">
    <source>
        <dbReference type="EMBL" id="USW50949.1"/>
    </source>
</evidence>
<organism evidence="3 4">
    <name type="scientific">Septoria linicola</name>
    <dbReference type="NCBI Taxonomy" id="215465"/>
    <lineage>
        <taxon>Eukaryota</taxon>
        <taxon>Fungi</taxon>
        <taxon>Dikarya</taxon>
        <taxon>Ascomycota</taxon>
        <taxon>Pezizomycotina</taxon>
        <taxon>Dothideomycetes</taxon>
        <taxon>Dothideomycetidae</taxon>
        <taxon>Mycosphaerellales</taxon>
        <taxon>Mycosphaerellaceae</taxon>
        <taxon>Septoria</taxon>
    </lineage>
</organism>
<feature type="region of interest" description="Disordered" evidence="1">
    <location>
        <begin position="35"/>
        <end position="82"/>
    </location>
</feature>
<evidence type="ECO:0000256" key="1">
    <source>
        <dbReference type="SAM" id="MobiDB-lite"/>
    </source>
</evidence>
<dbReference type="EMBL" id="CP099420">
    <property type="protein sequence ID" value="USW50949.1"/>
    <property type="molecule type" value="Genomic_DNA"/>
</dbReference>
<protein>
    <submittedName>
        <fullName evidence="3">Uncharacterized protein</fullName>
    </submittedName>
</protein>
<reference evidence="3" key="1">
    <citation type="submission" date="2022-06" db="EMBL/GenBank/DDBJ databases">
        <title>Complete genome sequences of two strains of the flax pathogen Septoria linicola.</title>
        <authorList>
            <person name="Lapalu N."/>
            <person name="Simon A."/>
            <person name="Demenou B."/>
            <person name="Paumier D."/>
            <person name="Guillot M.-P."/>
            <person name="Gout L."/>
            <person name="Valade R."/>
        </authorList>
    </citation>
    <scope>NUCLEOTIDE SEQUENCE</scope>
    <source>
        <strain evidence="3">SE15195</strain>
    </source>
</reference>
<evidence type="ECO:0000256" key="2">
    <source>
        <dbReference type="SAM" id="SignalP"/>
    </source>
</evidence>
<gene>
    <name evidence="3" type="ORF">Slin15195_G042680</name>
</gene>
<evidence type="ECO:0000313" key="4">
    <source>
        <dbReference type="Proteomes" id="UP001056384"/>
    </source>
</evidence>
<dbReference type="AlphaFoldDB" id="A0A9Q9AMQ0"/>
<dbReference type="Proteomes" id="UP001056384">
    <property type="component" value="Chromosome 3"/>
</dbReference>